<feature type="compositionally biased region" description="Pro residues" evidence="1">
    <location>
        <begin position="1"/>
        <end position="10"/>
    </location>
</feature>
<protein>
    <submittedName>
        <fullName evidence="2">Uncharacterized protein</fullName>
    </submittedName>
</protein>
<evidence type="ECO:0000256" key="1">
    <source>
        <dbReference type="SAM" id="MobiDB-lite"/>
    </source>
</evidence>
<sequence>MAPSAPPVGPAAPGRDGVHAYPVRFPRIHGEGTDGGMPPARGPRPALLAGRTPRRANGGPATRRPARSPVRTGRCGPPAAPRRRREPLTERSLS</sequence>
<organism evidence="2 3">
    <name type="scientific">Streptomyces leeuwenhoekii</name>
    <dbReference type="NCBI Taxonomy" id="1437453"/>
    <lineage>
        <taxon>Bacteria</taxon>
        <taxon>Bacillati</taxon>
        <taxon>Actinomycetota</taxon>
        <taxon>Actinomycetes</taxon>
        <taxon>Kitasatosporales</taxon>
        <taxon>Streptomycetaceae</taxon>
        <taxon>Streptomyces</taxon>
    </lineage>
</organism>
<evidence type="ECO:0000313" key="2">
    <source>
        <dbReference type="EMBL" id="CQR60333.1"/>
    </source>
</evidence>
<dbReference type="EMBL" id="LN831790">
    <property type="protein sequence ID" value="CQR60333.1"/>
    <property type="molecule type" value="Genomic_DNA"/>
</dbReference>
<feature type="region of interest" description="Disordered" evidence="1">
    <location>
        <begin position="1"/>
        <end position="94"/>
    </location>
</feature>
<dbReference type="Proteomes" id="UP000035016">
    <property type="component" value="Chromosome Chromosome"/>
</dbReference>
<proteinExistence type="predicted"/>
<dbReference type="AlphaFoldDB" id="A0A0F7VPD5"/>
<feature type="compositionally biased region" description="Low complexity" evidence="1">
    <location>
        <begin position="36"/>
        <end position="51"/>
    </location>
</feature>
<dbReference type="KEGG" id="sle:sle_08700"/>
<evidence type="ECO:0000313" key="3">
    <source>
        <dbReference type="Proteomes" id="UP000035016"/>
    </source>
</evidence>
<accession>A0A0F7VPD5</accession>
<gene>
    <name evidence="2" type="primary">sle_08700</name>
</gene>
<reference evidence="2 3" key="1">
    <citation type="submission" date="2015-02" db="EMBL/GenBank/DDBJ databases">
        <authorList>
            <person name="Gomez-Escribano P.J."/>
        </authorList>
    </citation>
    <scope>NUCLEOTIDE SEQUENCE [LARGE SCALE GENOMIC DNA]</scope>
    <source>
        <strain evidence="3">C34 (DSM 42122 / NRRL B-24963)</strain>
    </source>
</reference>
<name>A0A0F7VPD5_STRLW</name>